<gene>
    <name evidence="2" type="ORF">BS297_03525</name>
    <name evidence="3" type="ORF">I3517_05695</name>
</gene>
<accession>A0A0C2VPD2</accession>
<evidence type="ECO:0000313" key="5">
    <source>
        <dbReference type="Proteomes" id="UP000627573"/>
    </source>
</evidence>
<dbReference type="SUPFAM" id="SSF54427">
    <property type="entry name" value="NTF2-like"/>
    <property type="match status" value="1"/>
</dbReference>
<name>A0A0C2VPD2_RHOER</name>
<evidence type="ECO:0000313" key="4">
    <source>
        <dbReference type="Proteomes" id="UP000325576"/>
    </source>
</evidence>
<comment type="caution">
    <text evidence="2">The sequence shown here is derived from an EMBL/GenBank/DDBJ whole genome shotgun (WGS) entry which is preliminary data.</text>
</comment>
<dbReference type="Pfam" id="PF12680">
    <property type="entry name" value="SnoaL_2"/>
    <property type="match status" value="1"/>
</dbReference>
<dbReference type="RefSeq" id="WP_021343990.1">
    <property type="nucleotide sequence ID" value="NZ_CP070870.1"/>
</dbReference>
<dbReference type="InterPro" id="IPR037401">
    <property type="entry name" value="SnoaL-like"/>
</dbReference>
<feature type="domain" description="SnoaL-like" evidence="1">
    <location>
        <begin position="19"/>
        <end position="87"/>
    </location>
</feature>
<keyword evidence="5" id="KW-1185">Reference proteome</keyword>
<dbReference type="Proteomes" id="UP000325576">
    <property type="component" value="Unassembled WGS sequence"/>
</dbReference>
<dbReference type="InterPro" id="IPR032710">
    <property type="entry name" value="NTF2-like_dom_sf"/>
</dbReference>
<dbReference type="Gene3D" id="3.10.450.50">
    <property type="match status" value="1"/>
</dbReference>
<evidence type="ECO:0000313" key="3">
    <source>
        <dbReference type="EMBL" id="MBH5142105.1"/>
    </source>
</evidence>
<evidence type="ECO:0000259" key="1">
    <source>
        <dbReference type="Pfam" id="PF12680"/>
    </source>
</evidence>
<dbReference type="Proteomes" id="UP000627573">
    <property type="component" value="Unassembled WGS sequence"/>
</dbReference>
<evidence type="ECO:0000313" key="2">
    <source>
        <dbReference type="EMBL" id="KAB2586781.1"/>
    </source>
</evidence>
<organism evidence="2 4">
    <name type="scientific">Rhodococcus erythropolis</name>
    <name type="common">Arthrobacter picolinophilus</name>
    <dbReference type="NCBI Taxonomy" id="1833"/>
    <lineage>
        <taxon>Bacteria</taxon>
        <taxon>Bacillati</taxon>
        <taxon>Actinomycetota</taxon>
        <taxon>Actinomycetes</taxon>
        <taxon>Mycobacteriales</taxon>
        <taxon>Nocardiaceae</taxon>
        <taxon>Rhodococcus</taxon>
        <taxon>Rhodococcus erythropolis group</taxon>
    </lineage>
</organism>
<reference evidence="3 5" key="2">
    <citation type="submission" date="2020-12" db="EMBL/GenBank/DDBJ databases">
        <title>Draft genome sequence of furan degrading bacterial strain FUR100.</title>
        <authorList>
            <person name="Woiski C."/>
        </authorList>
    </citation>
    <scope>NUCLEOTIDE SEQUENCE [LARGE SCALE GENOMIC DNA]</scope>
    <source>
        <strain evidence="3 5">FUR100</strain>
    </source>
</reference>
<sequence>MTAPVVREQLMAVVEGSPKAVGAHDRSTWVALFAEEGQINDPVGSRPHNGQAAIESFYDTFIAPNSITFHVERDIVCGRTVWRDLSLATEMSTGVVLDVPMHLRYDLVGEPDSLRIGTLYAHWELATMLSQLATAGVAGVKAAAKLTPQLLSNQGIGGALGFSRGIFGVGDKGKKAASRFLDAAAVGRTPPVPVELPAGTQLSNADVNALLTGVTKSKMLVAGRTVTASVIVCGEPAIALFGFEASGHRLNRVRFFTES</sequence>
<dbReference type="AlphaFoldDB" id="A0A0C2VPD2"/>
<proteinExistence type="predicted"/>
<dbReference type="EMBL" id="MRBO01000129">
    <property type="protein sequence ID" value="KAB2586781.1"/>
    <property type="molecule type" value="Genomic_DNA"/>
</dbReference>
<reference evidence="2 4" key="1">
    <citation type="journal article" date="2017" name="Poromechanics V (2013)">
        <title>Genomic Characterization of the Arsenic-Tolerant Actinobacterium, &lt;i&gt;Rhodococcus erythropolis&lt;/i&gt; S43.</title>
        <authorList>
            <person name="Retamal-Morales G."/>
            <person name="Mehnert M."/>
            <person name="Schwabe R."/>
            <person name="Tischler D."/>
            <person name="Schloemann M."/>
            <person name="Levican G.J."/>
        </authorList>
    </citation>
    <scope>NUCLEOTIDE SEQUENCE [LARGE SCALE GENOMIC DNA]</scope>
    <source>
        <strain evidence="2 4">S43</strain>
    </source>
</reference>
<dbReference type="EMBL" id="JAECSB010000026">
    <property type="protein sequence ID" value="MBH5142105.1"/>
    <property type="molecule type" value="Genomic_DNA"/>
</dbReference>
<protein>
    <submittedName>
        <fullName evidence="3">Nuclear transport factor 2 family protein</fullName>
    </submittedName>
    <submittedName>
        <fullName evidence="2">Transporter</fullName>
    </submittedName>
</protein>